<evidence type="ECO:0008006" key="5">
    <source>
        <dbReference type="Google" id="ProtNLM"/>
    </source>
</evidence>
<dbReference type="Pfam" id="PF00657">
    <property type="entry name" value="Lipase_GDSL"/>
    <property type="match status" value="1"/>
</dbReference>
<dbReference type="Proteomes" id="UP000001514">
    <property type="component" value="Unassembled WGS sequence"/>
</dbReference>
<dbReference type="OMA" id="NINTACC"/>
<dbReference type="KEGG" id="smo:SELMODRAFT_16279"/>
<dbReference type="InterPro" id="IPR036514">
    <property type="entry name" value="SGNH_hydro_sf"/>
</dbReference>
<dbReference type="EMBL" id="GL377585">
    <property type="protein sequence ID" value="EFJ26248.1"/>
    <property type="molecule type" value="Genomic_DNA"/>
</dbReference>
<accession>D8RPF4</accession>
<feature type="non-terminal residue" evidence="3">
    <location>
        <position position="82"/>
    </location>
</feature>
<keyword evidence="2" id="KW-0378">Hydrolase</keyword>
<keyword evidence="4" id="KW-1185">Reference proteome</keyword>
<gene>
    <name evidence="3" type="ORF">SELMODRAFT_16279</name>
</gene>
<dbReference type="Gene3D" id="3.40.50.1110">
    <property type="entry name" value="SGNH hydrolase"/>
    <property type="match status" value="1"/>
</dbReference>
<dbReference type="GO" id="GO:0016788">
    <property type="term" value="F:hydrolase activity, acting on ester bonds"/>
    <property type="evidence" value="ECO:0007669"/>
    <property type="project" value="InterPro"/>
</dbReference>
<dbReference type="Gramene" id="EFJ26248">
    <property type="protein sequence ID" value="EFJ26248"/>
    <property type="gene ID" value="SELMODRAFT_16279"/>
</dbReference>
<proteinExistence type="inferred from homology"/>
<name>D8RPF4_SELML</name>
<dbReference type="PANTHER" id="PTHR45648">
    <property type="entry name" value="GDSL LIPASE/ACYLHYDROLASE FAMILY PROTEIN (AFU_ORTHOLOGUE AFUA_4G14700)"/>
    <property type="match status" value="1"/>
</dbReference>
<evidence type="ECO:0000313" key="4">
    <source>
        <dbReference type="Proteomes" id="UP000001514"/>
    </source>
</evidence>
<dbReference type="AlphaFoldDB" id="D8RPF4"/>
<reference evidence="3 4" key="1">
    <citation type="journal article" date="2011" name="Science">
        <title>The Selaginella genome identifies genetic changes associated with the evolution of vascular plants.</title>
        <authorList>
            <person name="Banks J.A."/>
            <person name="Nishiyama T."/>
            <person name="Hasebe M."/>
            <person name="Bowman J.L."/>
            <person name="Gribskov M."/>
            <person name="dePamphilis C."/>
            <person name="Albert V.A."/>
            <person name="Aono N."/>
            <person name="Aoyama T."/>
            <person name="Ambrose B.A."/>
            <person name="Ashton N.W."/>
            <person name="Axtell M.J."/>
            <person name="Barker E."/>
            <person name="Barker M.S."/>
            <person name="Bennetzen J.L."/>
            <person name="Bonawitz N.D."/>
            <person name="Chapple C."/>
            <person name="Cheng C."/>
            <person name="Correa L.G."/>
            <person name="Dacre M."/>
            <person name="DeBarry J."/>
            <person name="Dreyer I."/>
            <person name="Elias M."/>
            <person name="Engstrom E.M."/>
            <person name="Estelle M."/>
            <person name="Feng L."/>
            <person name="Finet C."/>
            <person name="Floyd S.K."/>
            <person name="Frommer W.B."/>
            <person name="Fujita T."/>
            <person name="Gramzow L."/>
            <person name="Gutensohn M."/>
            <person name="Harholt J."/>
            <person name="Hattori M."/>
            <person name="Heyl A."/>
            <person name="Hirai T."/>
            <person name="Hiwatashi Y."/>
            <person name="Ishikawa M."/>
            <person name="Iwata M."/>
            <person name="Karol K.G."/>
            <person name="Koehler B."/>
            <person name="Kolukisaoglu U."/>
            <person name="Kubo M."/>
            <person name="Kurata T."/>
            <person name="Lalonde S."/>
            <person name="Li K."/>
            <person name="Li Y."/>
            <person name="Litt A."/>
            <person name="Lyons E."/>
            <person name="Manning G."/>
            <person name="Maruyama T."/>
            <person name="Michael T.P."/>
            <person name="Mikami K."/>
            <person name="Miyazaki S."/>
            <person name="Morinaga S."/>
            <person name="Murata T."/>
            <person name="Mueller-Roeber B."/>
            <person name="Nelson D.R."/>
            <person name="Obara M."/>
            <person name="Oguri Y."/>
            <person name="Olmstead R.G."/>
            <person name="Onodera N."/>
            <person name="Petersen B.L."/>
            <person name="Pils B."/>
            <person name="Prigge M."/>
            <person name="Rensing S.A."/>
            <person name="Riano-Pachon D.M."/>
            <person name="Roberts A.W."/>
            <person name="Sato Y."/>
            <person name="Scheller H.V."/>
            <person name="Schulz B."/>
            <person name="Schulz C."/>
            <person name="Shakirov E.V."/>
            <person name="Shibagaki N."/>
            <person name="Shinohara N."/>
            <person name="Shippen D.E."/>
            <person name="Soerensen I."/>
            <person name="Sotooka R."/>
            <person name="Sugimoto N."/>
            <person name="Sugita M."/>
            <person name="Sumikawa N."/>
            <person name="Tanurdzic M."/>
            <person name="Theissen G."/>
            <person name="Ulvskov P."/>
            <person name="Wakazuki S."/>
            <person name="Weng J.K."/>
            <person name="Willats W.W."/>
            <person name="Wipf D."/>
            <person name="Wolf P.G."/>
            <person name="Yang L."/>
            <person name="Zimmer A.D."/>
            <person name="Zhu Q."/>
            <person name="Mitros T."/>
            <person name="Hellsten U."/>
            <person name="Loque D."/>
            <person name="Otillar R."/>
            <person name="Salamov A."/>
            <person name="Schmutz J."/>
            <person name="Shapiro H."/>
            <person name="Lindquist E."/>
            <person name="Lucas S."/>
            <person name="Rokhsar D."/>
            <person name="Grigoriev I.V."/>
        </authorList>
    </citation>
    <scope>NUCLEOTIDE SEQUENCE [LARGE SCALE GENOMIC DNA]</scope>
</reference>
<evidence type="ECO:0000313" key="3">
    <source>
        <dbReference type="EMBL" id="EFJ26248.1"/>
    </source>
</evidence>
<dbReference type="HOGENOM" id="CLU_2565282_0_0_1"/>
<protein>
    <recommendedName>
        <fullName evidence="5">GDSL esterase/lipase</fullName>
    </recommendedName>
</protein>
<dbReference type="InterPro" id="IPR051058">
    <property type="entry name" value="GDSL_Est/Lipase"/>
</dbReference>
<dbReference type="InParanoid" id="D8RPF4"/>
<organism evidence="4">
    <name type="scientific">Selaginella moellendorffii</name>
    <name type="common">Spikemoss</name>
    <dbReference type="NCBI Taxonomy" id="88036"/>
    <lineage>
        <taxon>Eukaryota</taxon>
        <taxon>Viridiplantae</taxon>
        <taxon>Streptophyta</taxon>
        <taxon>Embryophyta</taxon>
        <taxon>Tracheophyta</taxon>
        <taxon>Lycopodiopsida</taxon>
        <taxon>Selaginellales</taxon>
        <taxon>Selaginellaceae</taxon>
        <taxon>Selaginella</taxon>
    </lineage>
</organism>
<comment type="similarity">
    <text evidence="1">Belongs to the 'GDSL' lipolytic enzyme family.</text>
</comment>
<sequence length="82" mass="8861">QTLYNLGARRIIVTGVGPIGCIPYQLTLNLRRDGNCVPSANKLALDYNSALGDLILELNSKLPGSMFSYANAYNVVCDVITN</sequence>
<feature type="non-terminal residue" evidence="3">
    <location>
        <position position="1"/>
    </location>
</feature>
<evidence type="ECO:0000256" key="1">
    <source>
        <dbReference type="ARBA" id="ARBA00008668"/>
    </source>
</evidence>
<dbReference type="PANTHER" id="PTHR45648:SF166">
    <property type="entry name" value="OS02G0617400 PROTEIN"/>
    <property type="match status" value="1"/>
</dbReference>
<evidence type="ECO:0000256" key="2">
    <source>
        <dbReference type="ARBA" id="ARBA00022801"/>
    </source>
</evidence>
<dbReference type="InterPro" id="IPR001087">
    <property type="entry name" value="GDSL"/>
</dbReference>